<name>A0ABU5V066_9GAMM</name>
<evidence type="ECO:0008006" key="4">
    <source>
        <dbReference type="Google" id="ProtNLM"/>
    </source>
</evidence>
<proteinExistence type="predicted"/>
<dbReference type="Proteomes" id="UP001301653">
    <property type="component" value="Unassembled WGS sequence"/>
</dbReference>
<gene>
    <name evidence="2" type="ORF">VA603_01320</name>
</gene>
<keyword evidence="1" id="KW-0732">Signal</keyword>
<reference evidence="2 3" key="1">
    <citation type="submission" date="2023-12" db="EMBL/GenBank/DDBJ databases">
        <title>Stenotrophomonas guangdongensis sp. nov., isolated from wilted pepper plants (Capsicum annuum).</title>
        <authorList>
            <person name="Qiu M."/>
            <person name="Li Y."/>
            <person name="Liu Q."/>
            <person name="Zhang X."/>
            <person name="Huang Y."/>
            <person name="Guo R."/>
            <person name="Hu M."/>
            <person name="Zhou J."/>
            <person name="Zhou X."/>
        </authorList>
    </citation>
    <scope>NUCLEOTIDE SEQUENCE [LARGE SCALE GENOMIC DNA]</scope>
    <source>
        <strain evidence="2 3">MH1</strain>
    </source>
</reference>
<feature type="signal peptide" evidence="1">
    <location>
        <begin position="1"/>
        <end position="20"/>
    </location>
</feature>
<sequence>MKTRLLLAASLLLTTPLAWAQRDYVPLEQRLSAEQLREVGLSAQQLQLLNRMLGEADAAAPAATTALPVPAPMQIGLEEGPVQARVQGAVEGWEPGTVFTLDNGQQWRVLKGQMRLRQTLQSPEIQVVPGIAGRWFLQVDEDLPKARVYRIR</sequence>
<evidence type="ECO:0000313" key="3">
    <source>
        <dbReference type="Proteomes" id="UP001301653"/>
    </source>
</evidence>
<protein>
    <recommendedName>
        <fullName evidence="4">Secreted protein</fullName>
    </recommendedName>
</protein>
<comment type="caution">
    <text evidence="2">The sequence shown here is derived from an EMBL/GenBank/DDBJ whole genome shotgun (WGS) entry which is preliminary data.</text>
</comment>
<feature type="chain" id="PRO_5045962000" description="Secreted protein" evidence="1">
    <location>
        <begin position="21"/>
        <end position="152"/>
    </location>
</feature>
<evidence type="ECO:0000256" key="1">
    <source>
        <dbReference type="SAM" id="SignalP"/>
    </source>
</evidence>
<dbReference type="EMBL" id="JAYFUH010000042">
    <property type="protein sequence ID" value="MEA5666179.1"/>
    <property type="molecule type" value="Genomic_DNA"/>
</dbReference>
<keyword evidence="3" id="KW-1185">Reference proteome</keyword>
<evidence type="ECO:0000313" key="2">
    <source>
        <dbReference type="EMBL" id="MEA5666179.1"/>
    </source>
</evidence>
<dbReference type="RefSeq" id="WP_132863218.1">
    <property type="nucleotide sequence ID" value="NZ_JAYFUH010000042.1"/>
</dbReference>
<accession>A0ABU5V066</accession>
<organism evidence="2 3">
    <name type="scientific">Stenotrophomonas capsici</name>
    <dbReference type="NCBI Taxonomy" id="3110230"/>
    <lineage>
        <taxon>Bacteria</taxon>
        <taxon>Pseudomonadati</taxon>
        <taxon>Pseudomonadota</taxon>
        <taxon>Gammaproteobacteria</taxon>
        <taxon>Lysobacterales</taxon>
        <taxon>Lysobacteraceae</taxon>
        <taxon>Stenotrophomonas</taxon>
    </lineage>
</organism>